<evidence type="ECO:0000256" key="2">
    <source>
        <dbReference type="ARBA" id="ARBA00023315"/>
    </source>
</evidence>
<evidence type="ECO:0000313" key="4">
    <source>
        <dbReference type="EMBL" id="MEQ3362261.1"/>
    </source>
</evidence>
<accession>A0ABV1JAZ4</accession>
<feature type="domain" description="N-acetyltransferase" evidence="3">
    <location>
        <begin position="1"/>
        <end position="177"/>
    </location>
</feature>
<keyword evidence="5" id="KW-1185">Reference proteome</keyword>
<dbReference type="CDD" id="cd04301">
    <property type="entry name" value="NAT_SF"/>
    <property type="match status" value="1"/>
</dbReference>
<dbReference type="PROSITE" id="PS51186">
    <property type="entry name" value="GNAT"/>
    <property type="match status" value="1"/>
</dbReference>
<reference evidence="4 5" key="1">
    <citation type="submission" date="2024-04" db="EMBL/GenBank/DDBJ databases">
        <title>Human intestinal bacterial collection.</title>
        <authorList>
            <person name="Pauvert C."/>
            <person name="Hitch T.C.A."/>
            <person name="Clavel T."/>
        </authorList>
    </citation>
    <scope>NUCLEOTIDE SEQUENCE [LARGE SCALE GENOMIC DNA]</scope>
    <source>
        <strain evidence="4 5">CLA-KB-H42</strain>
    </source>
</reference>
<evidence type="ECO:0000259" key="3">
    <source>
        <dbReference type="PROSITE" id="PS51186"/>
    </source>
</evidence>
<sequence>MELRKAEFSDLDRIMDILADGRSALAALGIDQWQGGYPAREVIESDIARREGVVVADGDMLVATAMVACRDEFDYRYIEGGSWLTESLPDDPCYVVVHRVAVTGAKKNNGIGASILDYALRLARELGCASVRIDTHPGNVPMQRLLEKSGFTKCGTIYISHAEGATPERYAYEKTVRGRNAPAAEAPLHFAELR</sequence>
<evidence type="ECO:0000313" key="5">
    <source>
        <dbReference type="Proteomes" id="UP001487305"/>
    </source>
</evidence>
<dbReference type="InterPro" id="IPR050832">
    <property type="entry name" value="Bact_Acetyltransf"/>
</dbReference>
<keyword evidence="2" id="KW-0012">Acyltransferase</keyword>
<dbReference type="EMBL" id="JBBNOP010000003">
    <property type="protein sequence ID" value="MEQ3362261.1"/>
    <property type="molecule type" value="Genomic_DNA"/>
</dbReference>
<comment type="caution">
    <text evidence="4">The sequence shown here is derived from an EMBL/GenBank/DDBJ whole genome shotgun (WGS) entry which is preliminary data.</text>
</comment>
<organism evidence="4 5">
    <name type="scientific">Raoultibacter massiliensis</name>
    <dbReference type="NCBI Taxonomy" id="1852371"/>
    <lineage>
        <taxon>Bacteria</taxon>
        <taxon>Bacillati</taxon>
        <taxon>Actinomycetota</taxon>
        <taxon>Coriobacteriia</taxon>
        <taxon>Eggerthellales</taxon>
        <taxon>Eggerthellaceae</taxon>
        <taxon>Raoultibacter</taxon>
    </lineage>
</organism>
<proteinExistence type="predicted"/>
<dbReference type="InterPro" id="IPR000182">
    <property type="entry name" value="GNAT_dom"/>
</dbReference>
<protein>
    <submittedName>
        <fullName evidence="4">GNAT family N-acetyltransferase</fullName>
    </submittedName>
</protein>
<dbReference type="Proteomes" id="UP001487305">
    <property type="component" value="Unassembled WGS sequence"/>
</dbReference>
<keyword evidence="1" id="KW-0808">Transferase</keyword>
<dbReference type="SUPFAM" id="SSF55729">
    <property type="entry name" value="Acyl-CoA N-acyltransferases (Nat)"/>
    <property type="match status" value="1"/>
</dbReference>
<gene>
    <name evidence="4" type="ORF">AAA083_04645</name>
</gene>
<dbReference type="PANTHER" id="PTHR43877">
    <property type="entry name" value="AMINOALKYLPHOSPHONATE N-ACETYLTRANSFERASE-RELATED-RELATED"/>
    <property type="match status" value="1"/>
</dbReference>
<dbReference type="InterPro" id="IPR016181">
    <property type="entry name" value="Acyl_CoA_acyltransferase"/>
</dbReference>
<dbReference type="Pfam" id="PF00583">
    <property type="entry name" value="Acetyltransf_1"/>
    <property type="match status" value="1"/>
</dbReference>
<dbReference type="Gene3D" id="3.40.630.30">
    <property type="match status" value="1"/>
</dbReference>
<dbReference type="RefSeq" id="WP_349227222.1">
    <property type="nucleotide sequence ID" value="NZ_DBFADM010000011.1"/>
</dbReference>
<evidence type="ECO:0000256" key="1">
    <source>
        <dbReference type="ARBA" id="ARBA00022679"/>
    </source>
</evidence>
<name>A0ABV1JAZ4_9ACTN</name>